<dbReference type="NCBIfam" id="TIGR01643">
    <property type="entry name" value="YD_repeat_2x"/>
    <property type="match status" value="1"/>
</dbReference>
<organism evidence="1">
    <name type="scientific">marine sediment metagenome</name>
    <dbReference type="NCBI Taxonomy" id="412755"/>
    <lineage>
        <taxon>unclassified sequences</taxon>
        <taxon>metagenomes</taxon>
        <taxon>ecological metagenomes</taxon>
    </lineage>
</organism>
<proteinExistence type="predicted"/>
<dbReference type="Gene3D" id="2.180.10.10">
    <property type="entry name" value="RHS repeat-associated core"/>
    <property type="match status" value="1"/>
</dbReference>
<dbReference type="InterPro" id="IPR006530">
    <property type="entry name" value="YD"/>
</dbReference>
<reference evidence="1" key="1">
    <citation type="journal article" date="2014" name="Front. Microbiol.">
        <title>High frequency of phylogenetically diverse reductive dehalogenase-homologous genes in deep subseafloor sedimentary metagenomes.</title>
        <authorList>
            <person name="Kawai M."/>
            <person name="Futagami T."/>
            <person name="Toyoda A."/>
            <person name="Takaki Y."/>
            <person name="Nishi S."/>
            <person name="Hori S."/>
            <person name="Arai W."/>
            <person name="Tsubouchi T."/>
            <person name="Morono Y."/>
            <person name="Uchiyama I."/>
            <person name="Ito T."/>
            <person name="Fujiyama A."/>
            <person name="Inagaki F."/>
            <person name="Takami H."/>
        </authorList>
    </citation>
    <scope>NUCLEOTIDE SEQUENCE</scope>
    <source>
        <strain evidence="1">Expedition CK06-06</strain>
    </source>
</reference>
<comment type="caution">
    <text evidence="1">The sequence shown here is derived from an EMBL/GenBank/DDBJ whole genome shotgun (WGS) entry which is preliminary data.</text>
</comment>
<name>X1CSY9_9ZZZZ</name>
<gene>
    <name evidence="1" type="ORF">S01H4_52291</name>
</gene>
<dbReference type="PANTHER" id="PTHR32305">
    <property type="match status" value="1"/>
</dbReference>
<sequence>PDGTYITYEYDTLNRLTYIRDADGGPVVQYNYDALSRRISAQYANGTTATYSYDIADRLLSLNNQTNTGSHNYAYSYDGVGNRLTMTVNGSNVHRYSYDGIYQLTDVDYPDGFFVGDTTFNYDPVGSRESVINSGTTNYVSNNLNQYTSVGGTAHSYDKNGNLTDDGTHKYYYNCENRLTDVNDANDQLIASYSYDAFGRRISRFTNHDSRTTIFIYDGDQVICEYDHYNRLRHKFLYGTGIDEAVRMTNVWPSADIAGGGDVDFG</sequence>
<evidence type="ECO:0000313" key="1">
    <source>
        <dbReference type="EMBL" id="GAH11561.1"/>
    </source>
</evidence>
<dbReference type="InterPro" id="IPR050708">
    <property type="entry name" value="T6SS_VgrG/RHS"/>
</dbReference>
<protein>
    <submittedName>
        <fullName evidence="1">Uncharacterized protein</fullName>
    </submittedName>
</protein>
<dbReference type="AlphaFoldDB" id="X1CSY9"/>
<feature type="non-terminal residue" evidence="1">
    <location>
        <position position="266"/>
    </location>
</feature>
<dbReference type="EMBL" id="BART01029859">
    <property type="protein sequence ID" value="GAH11561.1"/>
    <property type="molecule type" value="Genomic_DNA"/>
</dbReference>
<accession>X1CSY9</accession>
<dbReference type="PANTHER" id="PTHR32305:SF15">
    <property type="entry name" value="PROTEIN RHSA-RELATED"/>
    <property type="match status" value="1"/>
</dbReference>
<feature type="non-terminal residue" evidence="1">
    <location>
        <position position="1"/>
    </location>
</feature>